<keyword evidence="1" id="KW-0812">Transmembrane</keyword>
<sequence>MSSSGGVTSVPALESLLCDPSPDLGPEPDAALGLGFRLGILRALCALSSGVGLGALPALRRVRRSTTSTSTLRVLKPATAAAGRAIFFLVGRPSGCEIE</sequence>
<protein>
    <submittedName>
        <fullName evidence="2">Uncharacterized protein</fullName>
    </submittedName>
</protein>
<evidence type="ECO:0000256" key="1">
    <source>
        <dbReference type="SAM" id="Phobius"/>
    </source>
</evidence>
<keyword evidence="3" id="KW-1185">Reference proteome</keyword>
<keyword evidence="1" id="KW-1133">Transmembrane helix</keyword>
<dbReference type="EMBL" id="MDDG01000011">
    <property type="protein sequence ID" value="OQE36771.1"/>
    <property type="molecule type" value="Genomic_DNA"/>
</dbReference>
<comment type="caution">
    <text evidence="2">The sequence shown here is derived from an EMBL/GenBank/DDBJ whole genome shotgun (WGS) entry which is preliminary data.</text>
</comment>
<gene>
    <name evidence="2" type="ORF">PENCOP_c011G00959</name>
</gene>
<evidence type="ECO:0000313" key="3">
    <source>
        <dbReference type="Proteomes" id="UP000191500"/>
    </source>
</evidence>
<evidence type="ECO:0000313" key="2">
    <source>
        <dbReference type="EMBL" id="OQE36771.1"/>
    </source>
</evidence>
<dbReference type="AlphaFoldDB" id="A0A1V6UEB9"/>
<accession>A0A1V6UEB9</accession>
<proteinExistence type="predicted"/>
<feature type="transmembrane region" description="Helical" evidence="1">
    <location>
        <begin position="40"/>
        <end position="59"/>
    </location>
</feature>
<reference evidence="3" key="1">
    <citation type="journal article" date="2017" name="Nat. Microbiol.">
        <title>Global analysis of biosynthetic gene clusters reveals vast potential of secondary metabolite production in Penicillium species.</title>
        <authorList>
            <person name="Nielsen J.C."/>
            <person name="Grijseels S."/>
            <person name="Prigent S."/>
            <person name="Ji B."/>
            <person name="Dainat J."/>
            <person name="Nielsen K.F."/>
            <person name="Frisvad J.C."/>
            <person name="Workman M."/>
            <person name="Nielsen J."/>
        </authorList>
    </citation>
    <scope>NUCLEOTIDE SEQUENCE [LARGE SCALE GENOMIC DNA]</scope>
    <source>
        <strain evidence="3">IBT 31321</strain>
    </source>
</reference>
<dbReference type="Proteomes" id="UP000191500">
    <property type="component" value="Unassembled WGS sequence"/>
</dbReference>
<name>A0A1V6UEB9_9EURO</name>
<keyword evidence="1" id="KW-0472">Membrane</keyword>
<organism evidence="2 3">
    <name type="scientific">Penicillium coprophilum</name>
    <dbReference type="NCBI Taxonomy" id="36646"/>
    <lineage>
        <taxon>Eukaryota</taxon>
        <taxon>Fungi</taxon>
        <taxon>Dikarya</taxon>
        <taxon>Ascomycota</taxon>
        <taxon>Pezizomycotina</taxon>
        <taxon>Eurotiomycetes</taxon>
        <taxon>Eurotiomycetidae</taxon>
        <taxon>Eurotiales</taxon>
        <taxon>Aspergillaceae</taxon>
        <taxon>Penicillium</taxon>
    </lineage>
</organism>